<proteinExistence type="predicted"/>
<dbReference type="Proteomes" id="UP001331515">
    <property type="component" value="Unassembled WGS sequence"/>
</dbReference>
<comment type="caution">
    <text evidence="1">The sequence shown here is derived from an EMBL/GenBank/DDBJ whole genome shotgun (WGS) entry which is preliminary data.</text>
</comment>
<accession>A0AAN8HK51</accession>
<sequence length="109" mass="11506">MRALSNAGVCSGQLLLAKGLFVVRGVVVDAVTPLRVPPLRFLFALCFSPARLMLISRRNDPVTFCRAQGRGAKAAGGTANGRLPGWMTGSVTVRPADSQQGRTIGRLPS</sequence>
<organism evidence="1 2">
    <name type="scientific">Champsocephalus gunnari</name>
    <name type="common">Mackerel icefish</name>
    <dbReference type="NCBI Taxonomy" id="52237"/>
    <lineage>
        <taxon>Eukaryota</taxon>
        <taxon>Metazoa</taxon>
        <taxon>Chordata</taxon>
        <taxon>Craniata</taxon>
        <taxon>Vertebrata</taxon>
        <taxon>Euteleostomi</taxon>
        <taxon>Actinopterygii</taxon>
        <taxon>Neopterygii</taxon>
        <taxon>Teleostei</taxon>
        <taxon>Neoteleostei</taxon>
        <taxon>Acanthomorphata</taxon>
        <taxon>Eupercaria</taxon>
        <taxon>Perciformes</taxon>
        <taxon>Notothenioidei</taxon>
        <taxon>Channichthyidae</taxon>
        <taxon>Champsocephalus</taxon>
    </lineage>
</organism>
<gene>
    <name evidence="1" type="ORF">CgunFtcFv8_003096</name>
</gene>
<protein>
    <submittedName>
        <fullName evidence="1">Uncharacterized protein</fullName>
    </submittedName>
</protein>
<dbReference type="EMBL" id="JAURVH010001525">
    <property type="protein sequence ID" value="KAK5918322.1"/>
    <property type="molecule type" value="Genomic_DNA"/>
</dbReference>
<name>A0AAN8HK51_CHAGU</name>
<evidence type="ECO:0000313" key="1">
    <source>
        <dbReference type="EMBL" id="KAK5918322.1"/>
    </source>
</evidence>
<evidence type="ECO:0000313" key="2">
    <source>
        <dbReference type="Proteomes" id="UP001331515"/>
    </source>
</evidence>
<dbReference type="AlphaFoldDB" id="A0AAN8HK51"/>
<keyword evidence="2" id="KW-1185">Reference proteome</keyword>
<reference evidence="1 2" key="1">
    <citation type="journal article" date="2023" name="Mol. Biol. Evol.">
        <title>Genomics of Secondarily Temperate Adaptation in the Only Non-Antarctic Icefish.</title>
        <authorList>
            <person name="Rivera-Colon A.G."/>
            <person name="Rayamajhi N."/>
            <person name="Minhas B.F."/>
            <person name="Madrigal G."/>
            <person name="Bilyk K.T."/>
            <person name="Yoon V."/>
            <person name="Hune M."/>
            <person name="Gregory S."/>
            <person name="Cheng C.H.C."/>
            <person name="Catchen J.M."/>
        </authorList>
    </citation>
    <scope>NUCLEOTIDE SEQUENCE [LARGE SCALE GENOMIC DNA]</scope>
    <source>
        <tissue evidence="1">White muscle</tissue>
    </source>
</reference>